<accession>G7Y3Q1</accession>
<reference evidence="1" key="1">
    <citation type="journal article" date="2011" name="Genome Biol.">
        <title>The draft genome of the carcinogenic human liver fluke Clonorchis sinensis.</title>
        <authorList>
            <person name="Wang X."/>
            <person name="Chen W."/>
            <person name="Huang Y."/>
            <person name="Sun J."/>
            <person name="Men J."/>
            <person name="Liu H."/>
            <person name="Luo F."/>
            <person name="Guo L."/>
            <person name="Lv X."/>
            <person name="Deng C."/>
            <person name="Zhou C."/>
            <person name="Fan Y."/>
            <person name="Li X."/>
            <person name="Huang L."/>
            <person name="Hu Y."/>
            <person name="Liang C."/>
            <person name="Hu X."/>
            <person name="Xu J."/>
            <person name="Yu X."/>
        </authorList>
    </citation>
    <scope>NUCLEOTIDE SEQUENCE [LARGE SCALE GENOMIC DNA]</scope>
    <source>
        <strain evidence="1">Henan</strain>
    </source>
</reference>
<dbReference type="Proteomes" id="UP000008909">
    <property type="component" value="Unassembled WGS sequence"/>
</dbReference>
<reference key="2">
    <citation type="submission" date="2011-10" db="EMBL/GenBank/DDBJ databases">
        <title>The genome and transcriptome sequence of Clonorchis sinensis provide insights into the carcinogenic liver fluke.</title>
        <authorList>
            <person name="Wang X."/>
            <person name="Huang Y."/>
            <person name="Chen W."/>
            <person name="Liu H."/>
            <person name="Guo L."/>
            <person name="Chen Y."/>
            <person name="Luo F."/>
            <person name="Zhou W."/>
            <person name="Sun J."/>
            <person name="Mao Q."/>
            <person name="Liang P."/>
            <person name="Zhou C."/>
            <person name="Tian Y."/>
            <person name="Men J."/>
            <person name="Lv X."/>
            <person name="Huang L."/>
            <person name="Zhou J."/>
            <person name="Hu Y."/>
            <person name="Li R."/>
            <person name="Zhang F."/>
            <person name="Lei H."/>
            <person name="Li X."/>
            <person name="Hu X."/>
            <person name="Liang C."/>
            <person name="Xu J."/>
            <person name="Wu Z."/>
            <person name="Yu X."/>
        </authorList>
    </citation>
    <scope>NUCLEOTIDE SEQUENCE</scope>
    <source>
        <strain>Henan</strain>
    </source>
</reference>
<dbReference type="EMBL" id="DF142845">
    <property type="protein sequence ID" value="GAA47587.1"/>
    <property type="molecule type" value="Genomic_DNA"/>
</dbReference>
<dbReference type="AlphaFoldDB" id="G7Y3Q1"/>
<keyword evidence="2" id="KW-1185">Reference proteome</keyword>
<sequence>MFYPRKMMILLTALSVVMMVMINFGSTYSKNPSPASFERPVKMQVFTQSQDILQMIKRLETLKKREIKLGSRKFIPIGIDKVGRHYLCTAVLINPLWSKVYASKLPADRVRVRNSWSFVRCTPLMIHIKNDTNVQHLSPFQQTDWLQLQDKLQSRKTGHQLKRPHLRRTMLVPLRVE</sequence>
<protein>
    <submittedName>
        <fullName evidence="1">Uncharacterized protein</fullName>
    </submittedName>
</protein>
<name>G7Y3Q1_CLOSI</name>
<gene>
    <name evidence="1" type="ORF">CLF_100551</name>
</gene>
<evidence type="ECO:0000313" key="1">
    <source>
        <dbReference type="EMBL" id="GAA47587.1"/>
    </source>
</evidence>
<organism evidence="1 2">
    <name type="scientific">Clonorchis sinensis</name>
    <name type="common">Chinese liver fluke</name>
    <dbReference type="NCBI Taxonomy" id="79923"/>
    <lineage>
        <taxon>Eukaryota</taxon>
        <taxon>Metazoa</taxon>
        <taxon>Spiralia</taxon>
        <taxon>Lophotrochozoa</taxon>
        <taxon>Platyhelminthes</taxon>
        <taxon>Trematoda</taxon>
        <taxon>Digenea</taxon>
        <taxon>Opisthorchiida</taxon>
        <taxon>Opisthorchiata</taxon>
        <taxon>Opisthorchiidae</taxon>
        <taxon>Clonorchis</taxon>
    </lineage>
</organism>
<evidence type="ECO:0000313" key="2">
    <source>
        <dbReference type="Proteomes" id="UP000008909"/>
    </source>
</evidence>
<proteinExistence type="predicted"/>